<dbReference type="InterPro" id="IPR019949">
    <property type="entry name" value="CmoO-like"/>
</dbReference>
<keyword evidence="5" id="KW-1185">Reference proteome</keyword>
<proteinExistence type="predicted"/>
<comment type="caution">
    <text evidence="4">The sequence shown here is derived from an EMBL/GenBank/DDBJ whole genome shotgun (WGS) entry which is preliminary data.</text>
</comment>
<dbReference type="EMBL" id="JACIDY010000001">
    <property type="protein sequence ID" value="MBB3938800.1"/>
    <property type="molecule type" value="Genomic_DNA"/>
</dbReference>
<dbReference type="PANTHER" id="PTHR30137:SF6">
    <property type="entry name" value="LUCIFERASE-LIKE MONOOXYGENASE"/>
    <property type="match status" value="1"/>
</dbReference>
<sequence length="329" mass="35091">MIPLSVLDLVPVREGGSVAESIAESAKTAQAAERAGYNRYWVAEHHGMDGIAGGATSVVLAHIGNATSTIRLGAGGIMLPNHNPYVIAEQFGTLDAMFPGRVDLGLGRAPGADGRLAYALRKDIRQASEAFPQDVVELRARFAGQAVHGVSAPQASGAAVEMWILGSSLFGAQLAAMLGLPYAFASHFAPAQLDQAAYVYRDRFEPSETLDKPYFMAAINVLAAETDEEAWYLASTNDQSFVALRSGSPGRAKPPIRGYRDTLPPQSLALLDQMRSVSAIGSPETVRREIDAFVRRTGADELILSGSTYDPAAMRRSLELTMDAVKEPA</sequence>
<reference evidence="4 5" key="1">
    <citation type="submission" date="2020-08" db="EMBL/GenBank/DDBJ databases">
        <title>Genomic Encyclopedia of Type Strains, Phase IV (KMG-IV): sequencing the most valuable type-strain genomes for metagenomic binning, comparative biology and taxonomic classification.</title>
        <authorList>
            <person name="Goeker M."/>
        </authorList>
    </citation>
    <scope>NUCLEOTIDE SEQUENCE [LARGE SCALE GENOMIC DNA]</scope>
    <source>
        <strain evidence="4 5">DSM 27568</strain>
    </source>
</reference>
<evidence type="ECO:0000256" key="2">
    <source>
        <dbReference type="ARBA" id="ARBA00074555"/>
    </source>
</evidence>
<evidence type="ECO:0000259" key="3">
    <source>
        <dbReference type="Pfam" id="PF00296"/>
    </source>
</evidence>
<dbReference type="AlphaFoldDB" id="A0A7W6C1N6"/>
<dbReference type="GO" id="GO:0005829">
    <property type="term" value="C:cytosol"/>
    <property type="evidence" value="ECO:0007669"/>
    <property type="project" value="TreeGrafter"/>
</dbReference>
<gene>
    <name evidence="4" type="ORF">GGR39_000429</name>
</gene>
<name>A0A7W6C1N6_9SPHN</name>
<dbReference type="PANTHER" id="PTHR30137">
    <property type="entry name" value="LUCIFERASE-LIKE MONOOXYGENASE"/>
    <property type="match status" value="1"/>
</dbReference>
<evidence type="ECO:0000313" key="4">
    <source>
        <dbReference type="EMBL" id="MBB3938800.1"/>
    </source>
</evidence>
<feature type="domain" description="Luciferase-like" evidence="3">
    <location>
        <begin position="9"/>
        <end position="300"/>
    </location>
</feature>
<dbReference type="GO" id="GO:0016705">
    <property type="term" value="F:oxidoreductase activity, acting on paired donors, with incorporation or reduction of molecular oxygen"/>
    <property type="evidence" value="ECO:0007669"/>
    <property type="project" value="InterPro"/>
</dbReference>
<dbReference type="Proteomes" id="UP000561459">
    <property type="component" value="Unassembled WGS sequence"/>
</dbReference>
<evidence type="ECO:0000313" key="5">
    <source>
        <dbReference type="Proteomes" id="UP000561459"/>
    </source>
</evidence>
<organism evidence="4 5">
    <name type="scientific">Novosphingobium fluoreni</name>
    <dbReference type="NCBI Taxonomy" id="1391222"/>
    <lineage>
        <taxon>Bacteria</taxon>
        <taxon>Pseudomonadati</taxon>
        <taxon>Pseudomonadota</taxon>
        <taxon>Alphaproteobacteria</taxon>
        <taxon>Sphingomonadales</taxon>
        <taxon>Sphingomonadaceae</taxon>
        <taxon>Novosphingobium</taxon>
    </lineage>
</organism>
<dbReference type="InterPro" id="IPR011251">
    <property type="entry name" value="Luciferase-like_dom"/>
</dbReference>
<evidence type="ECO:0000256" key="1">
    <source>
        <dbReference type="ARBA" id="ARBA00007789"/>
    </source>
</evidence>
<dbReference type="InterPro" id="IPR050766">
    <property type="entry name" value="Bact_Lucif_Oxidored"/>
</dbReference>
<dbReference type="FunFam" id="3.20.20.30:FF:000002">
    <property type="entry name" value="LLM class flavin-dependent oxidoreductase"/>
    <property type="match status" value="1"/>
</dbReference>
<protein>
    <recommendedName>
        <fullName evidence="2">Luciferase-like monooxygenase</fullName>
    </recommendedName>
</protein>
<dbReference type="RefSeq" id="WP_183615667.1">
    <property type="nucleotide sequence ID" value="NZ_JACIDY010000001.1"/>
</dbReference>
<comment type="similarity">
    <text evidence="1">To bacterial alkanal monooxygenase alpha and beta chains.</text>
</comment>
<accession>A0A7W6C1N6</accession>
<dbReference type="Gene3D" id="3.20.20.30">
    <property type="entry name" value="Luciferase-like domain"/>
    <property type="match status" value="1"/>
</dbReference>
<dbReference type="SUPFAM" id="SSF51679">
    <property type="entry name" value="Bacterial luciferase-like"/>
    <property type="match status" value="1"/>
</dbReference>
<dbReference type="CDD" id="cd00347">
    <property type="entry name" value="Flavin_utilizing_monoxygenases"/>
    <property type="match status" value="1"/>
</dbReference>
<dbReference type="NCBIfam" id="TIGR03558">
    <property type="entry name" value="oxido_grp_1"/>
    <property type="match status" value="1"/>
</dbReference>
<dbReference type="Pfam" id="PF00296">
    <property type="entry name" value="Bac_luciferase"/>
    <property type="match status" value="1"/>
</dbReference>
<dbReference type="InterPro" id="IPR036661">
    <property type="entry name" value="Luciferase-like_sf"/>
</dbReference>